<dbReference type="RefSeq" id="WP_165099682.1">
    <property type="nucleotide sequence ID" value="NZ_CP049056.1"/>
</dbReference>
<accession>A0A7L5BXI0</accession>
<dbReference type="Proteomes" id="UP000503336">
    <property type="component" value="Chromosome"/>
</dbReference>
<organism evidence="1 2">
    <name type="scientific">Pikeienuella piscinae</name>
    <dbReference type="NCBI Taxonomy" id="2748098"/>
    <lineage>
        <taxon>Bacteria</taxon>
        <taxon>Pseudomonadati</taxon>
        <taxon>Pseudomonadota</taxon>
        <taxon>Alphaproteobacteria</taxon>
        <taxon>Rhodobacterales</taxon>
        <taxon>Paracoccaceae</taxon>
        <taxon>Pikeienuella</taxon>
    </lineage>
</organism>
<proteinExistence type="predicted"/>
<dbReference type="AlphaFoldDB" id="A0A7L5BXI0"/>
<dbReference type="KEGG" id="hdh:G5B40_13760"/>
<protein>
    <submittedName>
        <fullName evidence="1">Uncharacterized protein</fullName>
    </submittedName>
</protein>
<keyword evidence="2" id="KW-1185">Reference proteome</keyword>
<name>A0A7L5BXI0_9RHOB</name>
<evidence type="ECO:0000313" key="2">
    <source>
        <dbReference type="Proteomes" id="UP000503336"/>
    </source>
</evidence>
<reference evidence="1 2" key="1">
    <citation type="submission" date="2020-02" db="EMBL/GenBank/DDBJ databases">
        <title>complete genome sequence of Rhodobacteraceae bacterium.</title>
        <authorList>
            <person name="Park J."/>
            <person name="Kim Y.-S."/>
            <person name="Kim K.-H."/>
        </authorList>
    </citation>
    <scope>NUCLEOTIDE SEQUENCE [LARGE SCALE GENOMIC DNA]</scope>
    <source>
        <strain evidence="1 2">RR4-56</strain>
    </source>
</reference>
<gene>
    <name evidence="1" type="ORF">G5B40_13760</name>
</gene>
<sequence length="77" mass="7974">MLDHATIDNLASLRRQIDEAEAACGRTLGALIRARGQTRTLAEATPFLSACAGDLDRLAGAVRRAAAEAVAPAALTD</sequence>
<dbReference type="EMBL" id="CP049056">
    <property type="protein sequence ID" value="QIE56432.1"/>
    <property type="molecule type" value="Genomic_DNA"/>
</dbReference>
<evidence type="ECO:0000313" key="1">
    <source>
        <dbReference type="EMBL" id="QIE56432.1"/>
    </source>
</evidence>